<accession>A0A543CZ23</accession>
<evidence type="ECO:0000313" key="2">
    <source>
        <dbReference type="Proteomes" id="UP000315677"/>
    </source>
</evidence>
<dbReference type="Proteomes" id="UP000315677">
    <property type="component" value="Unassembled WGS sequence"/>
</dbReference>
<dbReference type="OrthoDB" id="3825591at2"/>
<organism evidence="1 2">
    <name type="scientific">Pseudonocardia kunmingensis</name>
    <dbReference type="NCBI Taxonomy" id="630975"/>
    <lineage>
        <taxon>Bacteria</taxon>
        <taxon>Bacillati</taxon>
        <taxon>Actinomycetota</taxon>
        <taxon>Actinomycetes</taxon>
        <taxon>Pseudonocardiales</taxon>
        <taxon>Pseudonocardiaceae</taxon>
        <taxon>Pseudonocardia</taxon>
    </lineage>
</organism>
<reference evidence="1 2" key="1">
    <citation type="submission" date="2019-06" db="EMBL/GenBank/DDBJ databases">
        <title>Sequencing the genomes of 1000 actinobacteria strains.</title>
        <authorList>
            <person name="Klenk H.-P."/>
        </authorList>
    </citation>
    <scope>NUCLEOTIDE SEQUENCE [LARGE SCALE GENOMIC DNA]</scope>
    <source>
        <strain evidence="1 2">DSM 45301</strain>
    </source>
</reference>
<dbReference type="AlphaFoldDB" id="A0A543CZ23"/>
<evidence type="ECO:0008006" key="3">
    <source>
        <dbReference type="Google" id="ProtNLM"/>
    </source>
</evidence>
<dbReference type="EMBL" id="VFPA01000007">
    <property type="protein sequence ID" value="TQM02353.1"/>
    <property type="molecule type" value="Genomic_DNA"/>
</dbReference>
<gene>
    <name evidence="1" type="ORF">FB558_8219</name>
</gene>
<keyword evidence="2" id="KW-1185">Reference proteome</keyword>
<sequence length="257" mass="27051">MAEHIPDRAIVAVLRPFVRATRPVLDGLRESDPFGLRTRAAAAGGADRDLRERVLDALAAVEVPGTAAWAAMDVPARSRWWVRRVGRFTTLIAAVPGLGGALANRLPVSKAVGAAGQGLLLVAIAGEHGVRDEDGLVNLLGAVLFDRDLHVAAATGAEDAAADARAAELTGDLVDAGSAPTLARVGRAVWRLGRALFAVEDELDKRPHGNFLHEGLGMLPVVGAVGKYLGEWSGLKKAAREAEKRLRRQDHSAGGTR</sequence>
<proteinExistence type="predicted"/>
<evidence type="ECO:0000313" key="1">
    <source>
        <dbReference type="EMBL" id="TQM02353.1"/>
    </source>
</evidence>
<name>A0A543CZ23_9PSEU</name>
<protein>
    <recommendedName>
        <fullName evidence="3">EcsC family protein</fullName>
    </recommendedName>
</protein>
<dbReference type="RefSeq" id="WP_142064269.1">
    <property type="nucleotide sequence ID" value="NZ_VFPA01000007.1"/>
</dbReference>
<comment type="caution">
    <text evidence="1">The sequence shown here is derived from an EMBL/GenBank/DDBJ whole genome shotgun (WGS) entry which is preliminary data.</text>
</comment>